<dbReference type="Proteomes" id="UP000244005">
    <property type="component" value="Unassembled WGS sequence"/>
</dbReference>
<evidence type="ECO:0000313" key="1">
    <source>
        <dbReference type="EMBL" id="PTQ33797.1"/>
    </source>
</evidence>
<evidence type="ECO:0000313" key="2">
    <source>
        <dbReference type="Proteomes" id="UP000244005"/>
    </source>
</evidence>
<organism evidence="1 2">
    <name type="scientific">Marchantia polymorpha</name>
    <name type="common">Common liverwort</name>
    <name type="synonym">Marchantia aquatica</name>
    <dbReference type="NCBI Taxonomy" id="3197"/>
    <lineage>
        <taxon>Eukaryota</taxon>
        <taxon>Viridiplantae</taxon>
        <taxon>Streptophyta</taxon>
        <taxon>Embryophyta</taxon>
        <taxon>Marchantiophyta</taxon>
        <taxon>Marchantiopsida</taxon>
        <taxon>Marchantiidae</taxon>
        <taxon>Marchantiales</taxon>
        <taxon>Marchantiaceae</taxon>
        <taxon>Marchantia</taxon>
    </lineage>
</organism>
<name>A0A2R6WIV9_MARPO</name>
<reference evidence="2" key="1">
    <citation type="journal article" date="2017" name="Cell">
        <title>Insights into land plant evolution garnered from the Marchantia polymorpha genome.</title>
        <authorList>
            <person name="Bowman J.L."/>
            <person name="Kohchi T."/>
            <person name="Yamato K.T."/>
            <person name="Jenkins J."/>
            <person name="Shu S."/>
            <person name="Ishizaki K."/>
            <person name="Yamaoka S."/>
            <person name="Nishihama R."/>
            <person name="Nakamura Y."/>
            <person name="Berger F."/>
            <person name="Adam C."/>
            <person name="Aki S.S."/>
            <person name="Althoff F."/>
            <person name="Araki T."/>
            <person name="Arteaga-Vazquez M.A."/>
            <person name="Balasubrmanian S."/>
            <person name="Barry K."/>
            <person name="Bauer D."/>
            <person name="Boehm C.R."/>
            <person name="Briginshaw L."/>
            <person name="Caballero-Perez J."/>
            <person name="Catarino B."/>
            <person name="Chen F."/>
            <person name="Chiyoda S."/>
            <person name="Chovatia M."/>
            <person name="Davies K.M."/>
            <person name="Delmans M."/>
            <person name="Demura T."/>
            <person name="Dierschke T."/>
            <person name="Dolan L."/>
            <person name="Dorantes-Acosta A.E."/>
            <person name="Eklund D.M."/>
            <person name="Florent S.N."/>
            <person name="Flores-Sandoval E."/>
            <person name="Fujiyama A."/>
            <person name="Fukuzawa H."/>
            <person name="Galik B."/>
            <person name="Grimanelli D."/>
            <person name="Grimwood J."/>
            <person name="Grossniklaus U."/>
            <person name="Hamada T."/>
            <person name="Haseloff J."/>
            <person name="Hetherington A.J."/>
            <person name="Higo A."/>
            <person name="Hirakawa Y."/>
            <person name="Hundley H.N."/>
            <person name="Ikeda Y."/>
            <person name="Inoue K."/>
            <person name="Inoue S.I."/>
            <person name="Ishida S."/>
            <person name="Jia Q."/>
            <person name="Kakita M."/>
            <person name="Kanazawa T."/>
            <person name="Kawai Y."/>
            <person name="Kawashima T."/>
            <person name="Kennedy M."/>
            <person name="Kinose K."/>
            <person name="Kinoshita T."/>
            <person name="Kohara Y."/>
            <person name="Koide E."/>
            <person name="Komatsu K."/>
            <person name="Kopischke S."/>
            <person name="Kubo M."/>
            <person name="Kyozuka J."/>
            <person name="Lagercrantz U."/>
            <person name="Lin S.S."/>
            <person name="Lindquist E."/>
            <person name="Lipzen A.M."/>
            <person name="Lu C.W."/>
            <person name="De Luna E."/>
            <person name="Martienssen R.A."/>
            <person name="Minamino N."/>
            <person name="Mizutani M."/>
            <person name="Mizutani M."/>
            <person name="Mochizuki N."/>
            <person name="Monte I."/>
            <person name="Mosher R."/>
            <person name="Nagasaki H."/>
            <person name="Nakagami H."/>
            <person name="Naramoto S."/>
            <person name="Nishitani K."/>
            <person name="Ohtani M."/>
            <person name="Okamoto T."/>
            <person name="Okumura M."/>
            <person name="Phillips J."/>
            <person name="Pollak B."/>
            <person name="Reinders A."/>
            <person name="Rovekamp M."/>
            <person name="Sano R."/>
            <person name="Sawa S."/>
            <person name="Schmid M.W."/>
            <person name="Shirakawa M."/>
            <person name="Solano R."/>
            <person name="Spunde A."/>
            <person name="Suetsugu N."/>
            <person name="Sugano S."/>
            <person name="Sugiyama A."/>
            <person name="Sun R."/>
            <person name="Suzuki Y."/>
            <person name="Takenaka M."/>
            <person name="Takezawa D."/>
            <person name="Tomogane H."/>
            <person name="Tsuzuki M."/>
            <person name="Ueda T."/>
            <person name="Umeda M."/>
            <person name="Ward J.M."/>
            <person name="Watanabe Y."/>
            <person name="Yazaki K."/>
            <person name="Yokoyama R."/>
            <person name="Yoshitake Y."/>
            <person name="Yotsui I."/>
            <person name="Zachgo S."/>
            <person name="Schmutz J."/>
        </authorList>
    </citation>
    <scope>NUCLEOTIDE SEQUENCE [LARGE SCALE GENOMIC DNA]</scope>
    <source>
        <strain evidence="2">Tak-1</strain>
    </source>
</reference>
<sequence>MEGVRMKYGSAAPPASASASYRPAAMMSLVLLLWRRGDGLGRRLHGRIGARGSEGLRSMQRVRGKGRPSQGSAKGALERTNGFDGRHFAAHSRAGLCFWSSRGHHNGRVFAPHLPACLPACVVASFSVAPGATVWIRNAPPRALTTLYSAALKWTRGLGRTAMAIVMVMVSPARPPLGRGAGQTCQLTNAIQGFRYNLHYCLPDRRTVHPKSRADP</sequence>
<protein>
    <submittedName>
        <fullName evidence="1">Uncharacterized protein</fullName>
    </submittedName>
</protein>
<dbReference type="EMBL" id="KZ772757">
    <property type="protein sequence ID" value="PTQ33797.1"/>
    <property type="molecule type" value="Genomic_DNA"/>
</dbReference>
<dbReference type="AlphaFoldDB" id="A0A2R6WIV9"/>
<proteinExistence type="predicted"/>
<accession>A0A2R6WIV9</accession>
<keyword evidence="2" id="KW-1185">Reference proteome</keyword>
<gene>
    <name evidence="1" type="ORF">MARPO_0085s0020</name>
</gene>